<dbReference type="Proteomes" id="UP001157069">
    <property type="component" value="Unassembled WGS sequence"/>
</dbReference>
<evidence type="ECO:0000256" key="1">
    <source>
        <dbReference type="SAM" id="Phobius"/>
    </source>
</evidence>
<keyword evidence="1" id="KW-0812">Transmembrane</keyword>
<keyword evidence="1" id="KW-0472">Membrane</keyword>
<evidence type="ECO:0000313" key="3">
    <source>
        <dbReference type="Proteomes" id="UP001157069"/>
    </source>
</evidence>
<feature type="transmembrane region" description="Helical" evidence="1">
    <location>
        <begin position="20"/>
        <end position="40"/>
    </location>
</feature>
<name>A0ABQ6JS75_9MICO</name>
<proteinExistence type="predicted"/>
<dbReference type="EMBL" id="BSVA01000001">
    <property type="protein sequence ID" value="GMA89526.1"/>
    <property type="molecule type" value="Genomic_DNA"/>
</dbReference>
<feature type="transmembrane region" description="Helical" evidence="1">
    <location>
        <begin position="93"/>
        <end position="113"/>
    </location>
</feature>
<evidence type="ECO:0000313" key="2">
    <source>
        <dbReference type="EMBL" id="GMA89526.1"/>
    </source>
</evidence>
<feature type="transmembrane region" description="Helical" evidence="1">
    <location>
        <begin position="52"/>
        <end position="73"/>
    </location>
</feature>
<protein>
    <submittedName>
        <fullName evidence="2">Uncharacterized protein</fullName>
    </submittedName>
</protein>
<organism evidence="2 3">
    <name type="scientific">Homoserinibacter gongjuensis</name>
    <dbReference type="NCBI Taxonomy" id="1162968"/>
    <lineage>
        <taxon>Bacteria</taxon>
        <taxon>Bacillati</taxon>
        <taxon>Actinomycetota</taxon>
        <taxon>Actinomycetes</taxon>
        <taxon>Micrococcales</taxon>
        <taxon>Microbacteriaceae</taxon>
        <taxon>Homoserinibacter</taxon>
    </lineage>
</organism>
<gene>
    <name evidence="2" type="ORF">GCM10025869_00550</name>
</gene>
<accession>A0ABQ6JS75</accession>
<keyword evidence="1" id="KW-1133">Transmembrane helix</keyword>
<reference evidence="3" key="1">
    <citation type="journal article" date="2019" name="Int. J. Syst. Evol. Microbiol.">
        <title>The Global Catalogue of Microorganisms (GCM) 10K type strain sequencing project: providing services to taxonomists for standard genome sequencing and annotation.</title>
        <authorList>
            <consortium name="The Broad Institute Genomics Platform"/>
            <consortium name="The Broad Institute Genome Sequencing Center for Infectious Disease"/>
            <person name="Wu L."/>
            <person name="Ma J."/>
        </authorList>
    </citation>
    <scope>NUCLEOTIDE SEQUENCE [LARGE SCALE GENOMIC DNA]</scope>
    <source>
        <strain evidence="3">NBRC 108755</strain>
    </source>
</reference>
<sequence>MGPGATPREVAVATAAETAFTALLGVGIGAGAAAALVALGDPNGFARLGASWWAIPAGVAAAAVLAVAVQSFLGTRRASRPDDPARAGRGQRIAGAGVAVLVVLGAVLATWQLRLYGSPVTPDAAGAAQSTRSP</sequence>
<keyword evidence="3" id="KW-1185">Reference proteome</keyword>
<comment type="caution">
    <text evidence="2">The sequence shown here is derived from an EMBL/GenBank/DDBJ whole genome shotgun (WGS) entry which is preliminary data.</text>
</comment>